<proteinExistence type="predicted"/>
<dbReference type="WBParaSite" id="ASIM_0000541201-mRNA-1">
    <property type="protein sequence ID" value="ASIM_0000541201-mRNA-1"/>
    <property type="gene ID" value="ASIM_0000541201"/>
</dbReference>
<accession>A0A0M3JCS9</accession>
<dbReference type="AlphaFoldDB" id="A0A0M3JCS9"/>
<organism evidence="1">
    <name type="scientific">Anisakis simplex</name>
    <name type="common">Herring worm</name>
    <dbReference type="NCBI Taxonomy" id="6269"/>
    <lineage>
        <taxon>Eukaryota</taxon>
        <taxon>Metazoa</taxon>
        <taxon>Ecdysozoa</taxon>
        <taxon>Nematoda</taxon>
        <taxon>Chromadorea</taxon>
        <taxon>Rhabditida</taxon>
        <taxon>Spirurina</taxon>
        <taxon>Ascaridomorpha</taxon>
        <taxon>Ascaridoidea</taxon>
        <taxon>Anisakidae</taxon>
        <taxon>Anisakis</taxon>
        <taxon>Anisakis simplex complex</taxon>
    </lineage>
</organism>
<evidence type="ECO:0000313" key="1">
    <source>
        <dbReference type="WBParaSite" id="ASIM_0000541201-mRNA-1"/>
    </source>
</evidence>
<protein>
    <submittedName>
        <fullName evidence="1">Ketoacyl_synth_N domain-containing protein</fullName>
    </submittedName>
</protein>
<name>A0A0M3JCS9_ANISI</name>
<sequence>LWVRRGASLETTSPFSFERHVWGNAVVLGAALAQFSHSTTQKLQVQLDECHFEYEDELAQQVAIGLRFISFFEFVAENIVTRKLNITSFICALLPSKEGSSLNRKDSWKNVPNTSPQRNTEFIVQISAKKLAVFLTARQASYVVVAVDHARLDAMPG</sequence>
<reference evidence="1" key="1">
    <citation type="submission" date="2017-02" db="UniProtKB">
        <authorList>
            <consortium name="WormBaseParasite"/>
        </authorList>
    </citation>
    <scope>IDENTIFICATION</scope>
</reference>